<dbReference type="Gene3D" id="1.10.630.10">
    <property type="entry name" value="Cytochrome P450"/>
    <property type="match status" value="1"/>
</dbReference>
<keyword evidence="7 11" id="KW-0479">Metal-binding</keyword>
<evidence type="ECO:0000313" key="13">
    <source>
        <dbReference type="EMBL" id="AIW79963.1"/>
    </source>
</evidence>
<dbReference type="PRINTS" id="PR00465">
    <property type="entry name" value="EP450IV"/>
</dbReference>
<dbReference type="AlphaFoldDB" id="A0A0K0LB86"/>
<evidence type="ECO:0000256" key="9">
    <source>
        <dbReference type="ARBA" id="ARBA00023004"/>
    </source>
</evidence>
<evidence type="ECO:0000256" key="2">
    <source>
        <dbReference type="ARBA" id="ARBA00003690"/>
    </source>
</evidence>
<proteinExistence type="evidence at transcript level"/>
<keyword evidence="8 12" id="KW-0560">Oxidoreductase</keyword>
<comment type="cofactor">
    <cofactor evidence="1 11">
        <name>heme</name>
        <dbReference type="ChEBI" id="CHEBI:30413"/>
    </cofactor>
</comment>
<evidence type="ECO:0000256" key="7">
    <source>
        <dbReference type="ARBA" id="ARBA00022723"/>
    </source>
</evidence>
<comment type="subcellular location">
    <subcellularLocation>
        <location evidence="4">Endoplasmic reticulum membrane</location>
        <topology evidence="4">Peripheral membrane protein</topology>
    </subcellularLocation>
    <subcellularLocation>
        <location evidence="3">Microsome membrane</location>
        <topology evidence="3">Peripheral membrane protein</topology>
    </subcellularLocation>
</comment>
<keyword evidence="6 11" id="KW-0349">Heme</keyword>
<comment type="similarity">
    <text evidence="5 12">Belongs to the cytochrome P450 family.</text>
</comment>
<dbReference type="GeneID" id="111052846"/>
<name>A0A0K0LB86_NILLU</name>
<evidence type="ECO:0000256" key="10">
    <source>
        <dbReference type="ARBA" id="ARBA00023033"/>
    </source>
</evidence>
<evidence type="ECO:0000256" key="4">
    <source>
        <dbReference type="ARBA" id="ARBA00004406"/>
    </source>
</evidence>
<dbReference type="InterPro" id="IPR002403">
    <property type="entry name" value="Cyt_P450_E_grp-IV"/>
</dbReference>
<protein>
    <submittedName>
        <fullName evidence="13">Cytochrome P450 CYP353D1</fullName>
    </submittedName>
</protein>
<dbReference type="OrthoDB" id="3945418at2759"/>
<dbReference type="InterPro" id="IPR036396">
    <property type="entry name" value="Cyt_P450_sf"/>
</dbReference>
<dbReference type="GO" id="GO:0005506">
    <property type="term" value="F:iron ion binding"/>
    <property type="evidence" value="ECO:0007669"/>
    <property type="project" value="InterPro"/>
</dbReference>
<evidence type="ECO:0000256" key="8">
    <source>
        <dbReference type="ARBA" id="ARBA00023002"/>
    </source>
</evidence>
<dbReference type="PANTHER" id="PTHR24279">
    <property type="entry name" value="CYTOCHROME P450"/>
    <property type="match status" value="1"/>
</dbReference>
<reference evidence="13" key="1">
    <citation type="submission" date="2014-07" db="EMBL/GenBank/DDBJ databases">
        <title>A systematic study of Ichneumonosoma Meijere, Pelmatops Enderlein, Pseudopelmatops Shiraki and Soita Walker (Diptera: Tephritidae).</title>
        <authorList>
            <person name="Chen X.-L."/>
            <person name="Norrbom A."/>
            <person name="Zhu C.-D."/>
        </authorList>
    </citation>
    <scope>NUCLEOTIDE SEQUENCE</scope>
</reference>
<dbReference type="GO" id="GO:0005789">
    <property type="term" value="C:endoplasmic reticulum membrane"/>
    <property type="evidence" value="ECO:0007669"/>
    <property type="project" value="UniProtKB-SubCell"/>
</dbReference>
<dbReference type="InterPro" id="IPR050479">
    <property type="entry name" value="CYP11_CYP27_families"/>
</dbReference>
<dbReference type="SUPFAM" id="SSF48264">
    <property type="entry name" value="Cytochrome P450"/>
    <property type="match status" value="1"/>
</dbReference>
<accession>A0A0K0LB86</accession>
<keyword evidence="9 11" id="KW-0408">Iron</keyword>
<evidence type="ECO:0000256" key="5">
    <source>
        <dbReference type="ARBA" id="ARBA00010617"/>
    </source>
</evidence>
<dbReference type="EMBL" id="KM216999">
    <property type="protein sequence ID" value="AIW79962.1"/>
    <property type="molecule type" value="mRNA"/>
</dbReference>
<sequence>MARLNVKLLAKYFSTATKVKPYDEIPTLPKWPILGHAYLFFPNGKYKLDRLGDAILDLSESLGNIFKLNLNGSDLVVSLNPDDARSMYAAEGKLPFRPSFPALAHYRKKTFGSIGVVPGNGEEWLHYRKAVLPLLKGNIVAAYADDHKMISSRFVNYIRRNRGSNKELKDVFNHLLKFAIEATSVTCPGVLFECLDETLDGSDVSNEITKASVDFMEGMYGTLVEPPVWKIWKTKSYKKLEQSHTVIHRLIADGIEKTKQDLKNNPNKHPFMVSLFENATLTENEVLVLAMEVFLGGLDATPTTLAMALHYLSQNPEAQARAFSEVSTQNQLKYVEACLKETLRMAPSAGASSRYLAEEAILSGYLVPANTLVAVFSPITSRDEKYFHSPMEFIPERWFRENKDKRHPFASIPFGFGARVCPGRHLVNQEMLILLTEILRNFKLDSNNGQVGMIHRMNRIPDQEINIFFTDR</sequence>
<dbReference type="CDD" id="cd11054">
    <property type="entry name" value="CYP24A1-like"/>
    <property type="match status" value="1"/>
</dbReference>
<organism evidence="13">
    <name type="scientific">Nilaparvata lugens</name>
    <name type="common">Brown planthopper</name>
    <dbReference type="NCBI Taxonomy" id="108931"/>
    <lineage>
        <taxon>Eukaryota</taxon>
        <taxon>Metazoa</taxon>
        <taxon>Ecdysozoa</taxon>
        <taxon>Arthropoda</taxon>
        <taxon>Hexapoda</taxon>
        <taxon>Insecta</taxon>
        <taxon>Pterygota</taxon>
        <taxon>Neoptera</taxon>
        <taxon>Paraneoptera</taxon>
        <taxon>Hemiptera</taxon>
        <taxon>Auchenorrhyncha</taxon>
        <taxon>Fulgoroidea</taxon>
        <taxon>Delphacidae</taxon>
        <taxon>Delphacinae</taxon>
        <taxon>Nilaparvata</taxon>
    </lineage>
</organism>
<dbReference type="PRINTS" id="PR00385">
    <property type="entry name" value="P450"/>
</dbReference>
<evidence type="ECO:0000256" key="11">
    <source>
        <dbReference type="PIRSR" id="PIRSR602403-1"/>
    </source>
</evidence>
<dbReference type="PROSITE" id="PS00086">
    <property type="entry name" value="CYTOCHROME_P450"/>
    <property type="match status" value="1"/>
</dbReference>
<dbReference type="GO" id="GO:0004497">
    <property type="term" value="F:monooxygenase activity"/>
    <property type="evidence" value="ECO:0007669"/>
    <property type="project" value="UniProtKB-KW"/>
</dbReference>
<evidence type="ECO:0000256" key="3">
    <source>
        <dbReference type="ARBA" id="ARBA00004174"/>
    </source>
</evidence>
<evidence type="ECO:0000256" key="12">
    <source>
        <dbReference type="RuleBase" id="RU000461"/>
    </source>
</evidence>
<dbReference type="GO" id="GO:0016705">
    <property type="term" value="F:oxidoreductase activity, acting on paired donors, with incorporation or reduction of molecular oxygen"/>
    <property type="evidence" value="ECO:0007669"/>
    <property type="project" value="InterPro"/>
</dbReference>
<dbReference type="GO" id="GO:0020037">
    <property type="term" value="F:heme binding"/>
    <property type="evidence" value="ECO:0007669"/>
    <property type="project" value="InterPro"/>
</dbReference>
<dbReference type="InterPro" id="IPR001128">
    <property type="entry name" value="Cyt_P450"/>
</dbReference>
<dbReference type="InterPro" id="IPR017972">
    <property type="entry name" value="Cyt_P450_CS"/>
</dbReference>
<dbReference type="Pfam" id="PF00067">
    <property type="entry name" value="p450"/>
    <property type="match status" value="1"/>
</dbReference>
<dbReference type="RefSeq" id="XP_039285815.1">
    <property type="nucleotide sequence ID" value="XM_039429881.1"/>
</dbReference>
<dbReference type="PANTHER" id="PTHR24279:SF120">
    <property type="entry name" value="CYTOCHROME P450"/>
    <property type="match status" value="1"/>
</dbReference>
<dbReference type="RefSeq" id="XP_039285814.1">
    <property type="nucleotide sequence ID" value="XM_039429880.1"/>
</dbReference>
<comment type="function">
    <text evidence="2">May be involved in the metabolism of insect hormones and in the breakdown of synthetic insecticides.</text>
</comment>
<evidence type="ECO:0000256" key="1">
    <source>
        <dbReference type="ARBA" id="ARBA00001971"/>
    </source>
</evidence>
<evidence type="ECO:0000256" key="6">
    <source>
        <dbReference type="ARBA" id="ARBA00022617"/>
    </source>
</evidence>
<feature type="binding site" description="axial binding residue" evidence="11">
    <location>
        <position position="421"/>
    </location>
    <ligand>
        <name>heme</name>
        <dbReference type="ChEBI" id="CHEBI:30413"/>
    </ligand>
    <ligandPart>
        <name>Fe</name>
        <dbReference type="ChEBI" id="CHEBI:18248"/>
    </ligandPart>
</feature>
<dbReference type="EMBL" id="KM217000">
    <property type="protein sequence ID" value="AIW79963.1"/>
    <property type="molecule type" value="mRNA"/>
</dbReference>
<keyword evidence="10 12" id="KW-0503">Monooxygenase</keyword>